<evidence type="ECO:0000259" key="2">
    <source>
        <dbReference type="Pfam" id="PF26572"/>
    </source>
</evidence>
<accession>A0A2N6T7R2</accession>
<dbReference type="PIRSF" id="PIRSF012637">
    <property type="entry name" value="UCP012637"/>
    <property type="match status" value="1"/>
</dbReference>
<name>A0A2N6T7R2_9CORY</name>
<dbReference type="Pfam" id="PF26035">
    <property type="entry name" value="DUF8010"/>
    <property type="match status" value="1"/>
</dbReference>
<evidence type="ECO:0000313" key="4">
    <source>
        <dbReference type="Proteomes" id="UP000235836"/>
    </source>
</evidence>
<keyword evidence="4" id="KW-1185">Reference proteome</keyword>
<dbReference type="RefSeq" id="WP_034665921.1">
    <property type="nucleotide sequence ID" value="NZ_JBHRZL010000022.1"/>
</dbReference>
<feature type="domain" description="DUF8185" evidence="2">
    <location>
        <begin position="96"/>
        <end position="207"/>
    </location>
</feature>
<proteinExistence type="predicted"/>
<feature type="domain" description="DUF8010" evidence="1">
    <location>
        <begin position="8"/>
        <end position="93"/>
    </location>
</feature>
<sequence length="212" mass="22704">MIEKLAISAGASGLKALTSRALSLDEDASVRIDDRGDGSLDIFVTTPFDCLAARRVRGTVSRDKAVVALKDLDTALAAERTEIGPARDSRWPGALPPAEGFVERDVVPVAVVRDLADQGRRLARQFSGPLGPPRSLLNQTVLTVDADQETGESTVNVPMRMIFTCTSLGFIPGPGAPAELPRHLRIATAGRWVRMDAPFGSVYHSTALNLLF</sequence>
<protein>
    <submittedName>
        <fullName evidence="3">Uncharacterized protein</fullName>
    </submittedName>
</protein>
<organism evidence="3 4">
    <name type="scientific">Corynebacterium tuscaniense</name>
    <dbReference type="NCBI Taxonomy" id="302449"/>
    <lineage>
        <taxon>Bacteria</taxon>
        <taxon>Bacillati</taxon>
        <taxon>Actinomycetota</taxon>
        <taxon>Actinomycetes</taxon>
        <taxon>Mycobacteriales</taxon>
        <taxon>Corynebacteriaceae</taxon>
        <taxon>Corynebacterium</taxon>
    </lineage>
</organism>
<reference evidence="3 4" key="1">
    <citation type="submission" date="2017-09" db="EMBL/GenBank/DDBJ databases">
        <title>Bacterial strain isolated from the female urinary microbiota.</title>
        <authorList>
            <person name="Thomas-White K."/>
            <person name="Kumar N."/>
            <person name="Forster S."/>
            <person name="Putonti C."/>
            <person name="Lawley T."/>
            <person name="Wolfe A.J."/>
        </authorList>
    </citation>
    <scope>NUCLEOTIDE SEQUENCE [LARGE SCALE GENOMIC DNA]</scope>
    <source>
        <strain evidence="3 4">UMB0792</strain>
    </source>
</reference>
<dbReference type="Pfam" id="PF26572">
    <property type="entry name" value="DUF8185"/>
    <property type="match status" value="1"/>
</dbReference>
<dbReference type="InterPro" id="IPR058498">
    <property type="entry name" value="DUF8185"/>
</dbReference>
<gene>
    <name evidence="3" type="ORF">CJ203_00345</name>
</gene>
<dbReference type="InterPro" id="IPR016601">
    <property type="entry name" value="UCP012637"/>
</dbReference>
<dbReference type="Proteomes" id="UP000235836">
    <property type="component" value="Unassembled WGS sequence"/>
</dbReference>
<dbReference type="EMBL" id="PNHG01000001">
    <property type="protein sequence ID" value="PMC65371.1"/>
    <property type="molecule type" value="Genomic_DNA"/>
</dbReference>
<comment type="caution">
    <text evidence="3">The sequence shown here is derived from an EMBL/GenBank/DDBJ whole genome shotgun (WGS) entry which is preliminary data.</text>
</comment>
<evidence type="ECO:0000313" key="3">
    <source>
        <dbReference type="EMBL" id="PMC65371.1"/>
    </source>
</evidence>
<dbReference type="InterPro" id="IPR058323">
    <property type="entry name" value="DUF8010"/>
</dbReference>
<evidence type="ECO:0000259" key="1">
    <source>
        <dbReference type="Pfam" id="PF26035"/>
    </source>
</evidence>
<dbReference type="AlphaFoldDB" id="A0A2N6T7R2"/>